<evidence type="ECO:0000259" key="17">
    <source>
        <dbReference type="Pfam" id="PF04815"/>
    </source>
</evidence>
<dbReference type="RefSeq" id="XP_013794518.1">
    <property type="nucleotide sequence ID" value="XM_013939064.2"/>
</dbReference>
<evidence type="ECO:0000256" key="10">
    <source>
        <dbReference type="ARBA" id="ARBA00023034"/>
    </source>
</evidence>
<feature type="compositionally biased region" description="Polar residues" evidence="13">
    <location>
        <begin position="225"/>
        <end position="238"/>
    </location>
</feature>
<feature type="region of interest" description="Disordered" evidence="13">
    <location>
        <begin position="1"/>
        <end position="38"/>
    </location>
</feature>
<dbReference type="InterPro" id="IPR029006">
    <property type="entry name" value="ADF-H/Gelsolin-like_dom_sf"/>
</dbReference>
<dbReference type="PANTHER" id="PTHR13803">
    <property type="entry name" value="SEC24-RELATED PROTEIN"/>
    <property type="match status" value="1"/>
</dbReference>
<evidence type="ECO:0000313" key="19">
    <source>
        <dbReference type="Proteomes" id="UP000694941"/>
    </source>
</evidence>
<name>A0ABM1C5F7_LIMPO</name>
<dbReference type="CDD" id="cd01479">
    <property type="entry name" value="Sec24-like"/>
    <property type="match status" value="1"/>
</dbReference>
<keyword evidence="7" id="KW-0256">Endoplasmic reticulum</keyword>
<keyword evidence="11" id="KW-0472">Membrane</keyword>
<gene>
    <name evidence="20 21" type="primary">LOC106478515</name>
</gene>
<dbReference type="InterPro" id="IPR050550">
    <property type="entry name" value="SEC23_SEC24_subfamily"/>
</dbReference>
<keyword evidence="6" id="KW-0963">Cytoplasm</keyword>
<dbReference type="InterPro" id="IPR006895">
    <property type="entry name" value="Znf_Sec23_Sec24"/>
</dbReference>
<feature type="region of interest" description="Disordered" evidence="13">
    <location>
        <begin position="315"/>
        <end position="355"/>
    </location>
</feature>
<keyword evidence="5" id="KW-0813">Transport</keyword>
<dbReference type="Gene3D" id="2.30.30.380">
    <property type="entry name" value="Zn-finger domain of Sec23/24"/>
    <property type="match status" value="1"/>
</dbReference>
<keyword evidence="12" id="KW-0968">Cytoplasmic vesicle</keyword>
<dbReference type="InterPro" id="IPR036465">
    <property type="entry name" value="vWFA_dom_sf"/>
</dbReference>
<evidence type="ECO:0000313" key="21">
    <source>
        <dbReference type="RefSeq" id="XP_022237839.1"/>
    </source>
</evidence>
<evidence type="ECO:0000259" key="18">
    <source>
        <dbReference type="Pfam" id="PF08033"/>
    </source>
</evidence>
<dbReference type="InterPro" id="IPR006900">
    <property type="entry name" value="Sec23/24_helical_dom"/>
</dbReference>
<evidence type="ECO:0000256" key="13">
    <source>
        <dbReference type="SAM" id="MobiDB-lite"/>
    </source>
</evidence>
<comment type="similarity">
    <text evidence="4">Belongs to the SEC23/SEC24 family. SEC24 subfamily.</text>
</comment>
<evidence type="ECO:0000259" key="14">
    <source>
        <dbReference type="Pfam" id="PF00626"/>
    </source>
</evidence>
<evidence type="ECO:0000256" key="6">
    <source>
        <dbReference type="ARBA" id="ARBA00022490"/>
    </source>
</evidence>
<feature type="domain" description="Sec23/Sec24 helical" evidence="17">
    <location>
        <begin position="896"/>
        <end position="996"/>
    </location>
</feature>
<evidence type="ECO:0000256" key="4">
    <source>
        <dbReference type="ARBA" id="ARBA00008334"/>
    </source>
</evidence>
<feature type="region of interest" description="Disordered" evidence="13">
    <location>
        <begin position="208"/>
        <end position="238"/>
    </location>
</feature>
<reference evidence="20 21" key="1">
    <citation type="submission" date="2025-05" db="UniProtKB">
        <authorList>
            <consortium name="RefSeq"/>
        </authorList>
    </citation>
    <scope>IDENTIFICATION</scope>
    <source>
        <tissue evidence="20 21">Muscle</tissue>
    </source>
</reference>
<evidence type="ECO:0000313" key="20">
    <source>
        <dbReference type="RefSeq" id="XP_013794518.1"/>
    </source>
</evidence>
<keyword evidence="8" id="KW-0931">ER-Golgi transport</keyword>
<organism evidence="19 20">
    <name type="scientific">Limulus polyphemus</name>
    <name type="common">Atlantic horseshoe crab</name>
    <dbReference type="NCBI Taxonomy" id="6850"/>
    <lineage>
        <taxon>Eukaryota</taxon>
        <taxon>Metazoa</taxon>
        <taxon>Ecdysozoa</taxon>
        <taxon>Arthropoda</taxon>
        <taxon>Chelicerata</taxon>
        <taxon>Merostomata</taxon>
        <taxon>Xiphosura</taxon>
        <taxon>Limulidae</taxon>
        <taxon>Limulus</taxon>
    </lineage>
</organism>
<proteinExistence type="inferred from homology"/>
<feature type="domain" description="Sec23/Sec24 trunk" evidence="16">
    <location>
        <begin position="558"/>
        <end position="795"/>
    </location>
</feature>
<evidence type="ECO:0000259" key="15">
    <source>
        <dbReference type="Pfam" id="PF04810"/>
    </source>
</evidence>
<evidence type="ECO:0000256" key="8">
    <source>
        <dbReference type="ARBA" id="ARBA00022892"/>
    </source>
</evidence>
<dbReference type="Gene3D" id="3.40.50.410">
    <property type="entry name" value="von Willebrand factor, type A domain"/>
    <property type="match status" value="1"/>
</dbReference>
<dbReference type="SUPFAM" id="SSF82919">
    <property type="entry name" value="Zn-finger domain of Sec23/24"/>
    <property type="match status" value="1"/>
</dbReference>
<dbReference type="InterPro" id="IPR036180">
    <property type="entry name" value="Gelsolin-like_dom_sf"/>
</dbReference>
<feature type="region of interest" description="Disordered" evidence="13">
    <location>
        <begin position="63"/>
        <end position="124"/>
    </location>
</feature>
<feature type="compositionally biased region" description="Polar residues" evidence="13">
    <location>
        <begin position="94"/>
        <end position="109"/>
    </location>
</feature>
<dbReference type="Gene3D" id="1.20.120.730">
    <property type="entry name" value="Sec23/Sec24 helical domain"/>
    <property type="match status" value="1"/>
</dbReference>
<dbReference type="Pfam" id="PF04811">
    <property type="entry name" value="Sec23_trunk"/>
    <property type="match status" value="1"/>
</dbReference>
<dbReference type="SUPFAM" id="SSF53300">
    <property type="entry name" value="vWA-like"/>
    <property type="match status" value="1"/>
</dbReference>
<dbReference type="InterPro" id="IPR036174">
    <property type="entry name" value="Znf_Sec23_Sec24_sf"/>
</dbReference>
<feature type="domain" description="Sec23/Sec24 beta-sandwich" evidence="18">
    <location>
        <begin position="801"/>
        <end position="885"/>
    </location>
</feature>
<keyword evidence="19" id="KW-1185">Reference proteome</keyword>
<dbReference type="Pfam" id="PF00626">
    <property type="entry name" value="Gelsolin"/>
    <property type="match status" value="1"/>
</dbReference>
<evidence type="ECO:0000259" key="16">
    <source>
        <dbReference type="Pfam" id="PF04811"/>
    </source>
</evidence>
<evidence type="ECO:0000256" key="12">
    <source>
        <dbReference type="ARBA" id="ARBA00023329"/>
    </source>
</evidence>
<dbReference type="Gene3D" id="2.60.40.1670">
    <property type="entry name" value="beta-sandwich domain of Sec23/24"/>
    <property type="match status" value="1"/>
</dbReference>
<dbReference type="Pfam" id="PF04810">
    <property type="entry name" value="zf-Sec23_Sec24"/>
    <property type="match status" value="1"/>
</dbReference>
<keyword evidence="10" id="KW-0333">Golgi apparatus</keyword>
<dbReference type="InterPro" id="IPR006896">
    <property type="entry name" value="Sec23/24_trunk_dom"/>
</dbReference>
<dbReference type="Gene3D" id="3.40.20.10">
    <property type="entry name" value="Severin"/>
    <property type="match status" value="1"/>
</dbReference>
<dbReference type="InterPro" id="IPR036175">
    <property type="entry name" value="Sec23/24_helical_dom_sf"/>
</dbReference>
<evidence type="ECO:0000256" key="9">
    <source>
        <dbReference type="ARBA" id="ARBA00022927"/>
    </source>
</evidence>
<dbReference type="PANTHER" id="PTHR13803:SF39">
    <property type="entry name" value="SECRETORY 24AB, ISOFORM A"/>
    <property type="match status" value="1"/>
</dbReference>
<dbReference type="InterPro" id="IPR007123">
    <property type="entry name" value="Gelsolin-like_dom"/>
</dbReference>
<feature type="domain" description="Gelsolin-like" evidence="14">
    <location>
        <begin position="1023"/>
        <end position="1097"/>
    </location>
</feature>
<feature type="compositionally biased region" description="Polar residues" evidence="13">
    <location>
        <begin position="335"/>
        <end position="355"/>
    </location>
</feature>
<protein>
    <submittedName>
        <fullName evidence="20 21">Protein transport protein Sec24A-like isoform X1</fullName>
    </submittedName>
</protein>
<feature type="region of interest" description="Disordered" evidence="13">
    <location>
        <begin position="267"/>
        <end position="298"/>
    </location>
</feature>
<evidence type="ECO:0000256" key="7">
    <source>
        <dbReference type="ARBA" id="ARBA00022824"/>
    </source>
</evidence>
<comment type="subcellular location">
    <subcellularLocation>
        <location evidence="1">Cytoplasmic vesicle</location>
        <location evidence="1">COPII-coated vesicle membrane</location>
        <topology evidence="1">Peripheral membrane protein</topology>
        <orientation evidence="1">Cytoplasmic side</orientation>
    </subcellularLocation>
    <subcellularLocation>
        <location evidence="3">Endoplasmic reticulum membrane</location>
        <topology evidence="3">Peripheral membrane protein</topology>
        <orientation evidence="3">Cytoplasmic side</orientation>
    </subcellularLocation>
    <subcellularLocation>
        <location evidence="2">Golgi apparatus membrane</location>
    </subcellularLocation>
</comment>
<dbReference type="SUPFAM" id="SSF81811">
    <property type="entry name" value="Helical domain of Sec23/24"/>
    <property type="match status" value="1"/>
</dbReference>
<sequence>MSAGLPRQHTTSSVGRPPVSSVHVSDTDVLPGSTFHSTTVSYTTRTGSCADNRQPQILPFQGLSGVDNLLGPSPGMSSSTAGHALPPDQFKPSRYSSPSLALQQQNSYQPPKVSVPGNSNAPIYSVQNGPRLTSQFPQTSQMMSRTGQYPVGRMPGPYQLQSMQGVFPRESLPQQGSYPHYLGQNASVPLPGIPSSSSGPLLPAPFPVQSWVQSSSPGVTPGPSEPTSARSSQNTSPIPMQRIDYMEGQFPSSRPSPVTSATNLQALSHGSGEPRFNGPPIAQGSCPPPPPSAQSATPFISTTSSVISQQTQVQNVGFGPPLNGVRPAHVRPRYPQQSGSSQTSKLTSQPIRQSSPFFNTTSSTQQHFSLKHPEGPVGGIAGGYDPQLHAQMTGMSIHGGFSKMWESENVNLLQDKNILPSVPLEPPKILTPHERPACNRDIFRCTLRKIPETHSLLQKSRLPLGILIHPFRDLNHLPVIQCGCIVRCRSCRTYINPYISFVDQRRWKCNLCFRVNDLPEEFLYDPVSGSYGDPSKRPEIRNATVEFIAPSEYMLRPPQPAVYLYVLDVSHSALQTGYLTVFCKIMLQELDNFPGDSRTQIGFITFDGSVHFYNLNESLNQPSMLVMSDIDDVFLPLPEGLLVNLHENRALIQDLLKDLPNRFAENDDTNSALGAALQAAYKLMAPTGGRITVMQTRLPNLGPGALKSREDPNQRAAKDVTNLGPATDFYKQLALDCSTQQIAVDLFLLSSQYSDLATLACMSKFSAGSVNYYPSFHATMNKLVTEKYQKDLRRYLTRKIGFEAVMRIRCARGLSLHTFHGNFFVRSTDLLCLPNVNPDAGYGMQVAIEESLTDYKNVCFQAAVLYTSTKGERRIRVHTLSLPVVAVVTEVLGSADQESIICLLAKMAVDKSITSLRDARDAMINACCDLISTYHNTIAAGQTAGALMVPCCAQLLPLFVLGLLKSVAFRVGISTKLDERVFAMEQMKSMPLSYLMTYIYPRMYPVHALDDNKSLQIDEGKTVPQPPILQLTFEKIDPTGAYLLDTVVLMYLYLGRGISDHFCSTVLGISTFRAIPEGMTELPELDTPESLRLRNFISWLLSQRPFHTPLLILREDSKEKYRFLQHMVDDRSESAFSYYEFLQHLKQQVSK</sequence>
<dbReference type="SUPFAM" id="SSF82754">
    <property type="entry name" value="C-terminal, gelsolin-like domain of Sec23/24"/>
    <property type="match status" value="1"/>
</dbReference>
<keyword evidence="9" id="KW-0653">Protein transport</keyword>
<dbReference type="RefSeq" id="XP_022237839.1">
    <property type="nucleotide sequence ID" value="XM_022382131.1"/>
</dbReference>
<dbReference type="Pfam" id="PF08033">
    <property type="entry name" value="Sec23_BS"/>
    <property type="match status" value="1"/>
</dbReference>
<feature type="domain" description="Zinc finger Sec23/Sec24-type" evidence="15">
    <location>
        <begin position="485"/>
        <end position="521"/>
    </location>
</feature>
<dbReference type="GeneID" id="106478515"/>
<dbReference type="Proteomes" id="UP000694941">
    <property type="component" value="Unplaced"/>
</dbReference>
<dbReference type="SUPFAM" id="SSF81995">
    <property type="entry name" value="beta-sandwich domain of Sec23/24"/>
    <property type="match status" value="1"/>
</dbReference>
<evidence type="ECO:0000256" key="1">
    <source>
        <dbReference type="ARBA" id="ARBA00004299"/>
    </source>
</evidence>
<dbReference type="InterPro" id="IPR041742">
    <property type="entry name" value="Sec24-like_trunk_dom"/>
</dbReference>
<evidence type="ECO:0000256" key="11">
    <source>
        <dbReference type="ARBA" id="ARBA00023136"/>
    </source>
</evidence>
<accession>A0ABM1C5F7</accession>
<evidence type="ECO:0000256" key="3">
    <source>
        <dbReference type="ARBA" id="ARBA00004397"/>
    </source>
</evidence>
<evidence type="ECO:0000256" key="2">
    <source>
        <dbReference type="ARBA" id="ARBA00004394"/>
    </source>
</evidence>
<evidence type="ECO:0000256" key="5">
    <source>
        <dbReference type="ARBA" id="ARBA00022448"/>
    </source>
</evidence>
<dbReference type="InterPro" id="IPR012990">
    <property type="entry name" value="Beta-sandwich_Sec23_24"/>
</dbReference>
<dbReference type="Pfam" id="PF04815">
    <property type="entry name" value="Sec23_helical"/>
    <property type="match status" value="1"/>
</dbReference>